<comment type="caution">
    <text evidence="1">The sequence shown here is derived from an EMBL/GenBank/DDBJ whole genome shotgun (WGS) entry which is preliminary data.</text>
</comment>
<gene>
    <name evidence="1" type="ORF">PL14_16915</name>
</gene>
<proteinExistence type="predicted"/>
<dbReference type="GeneID" id="83858357"/>
<dbReference type="Pfam" id="PF04985">
    <property type="entry name" value="Phage_tube"/>
    <property type="match status" value="1"/>
</dbReference>
<dbReference type="EMBL" id="JAHGUI010000082">
    <property type="protein sequence ID" value="MBT2920355.1"/>
    <property type="molecule type" value="Genomic_DNA"/>
</dbReference>
<reference evidence="1 2" key="1">
    <citation type="journal article" date="2017" name="J. Fish Dis.">
        <title>Comparative assessment of Vibrio virulence in marine fish larvae.</title>
        <authorList>
            <person name="Ronneseth A."/>
            <person name="Castillo D."/>
            <person name="D'Alvise P."/>
            <person name="Tonnesen O."/>
            <person name="Haugland G."/>
            <person name="Grotkjaer T."/>
            <person name="Engell-Sorensen K."/>
            <person name="Norremark L."/>
            <person name="Bergh O."/>
            <person name="Wergeland H.I."/>
            <person name="Gram L."/>
        </authorList>
    </citation>
    <scope>NUCLEOTIDE SEQUENCE [LARGE SCALE GENOMIC DNA]</scope>
    <source>
        <strain evidence="1 2">90-11-286</strain>
    </source>
</reference>
<dbReference type="RefSeq" id="WP_064626817.1">
    <property type="nucleotide sequence ID" value="NZ_CP011467.1"/>
</dbReference>
<sequence>MADRIRKRIAALVESVPLMNEIVEFTPPDLKAKTASNDGGFFQSEDVVGFEALKWSLKVHGDHKLLQLALGKYFMDNAQINVTENGKDTMGIAYVEAYSLYGPITNIKKDALKMGEKPTVTIEGTCKAYKLTDTGITIHDINIDTGKATVGGVDLMGF</sequence>
<dbReference type="Proteomes" id="UP000078309">
    <property type="component" value="Unassembled WGS sequence"/>
</dbReference>
<accession>A0ABD4QZB8</accession>
<dbReference type="InterPro" id="IPR006498">
    <property type="entry name" value="Tail_tube"/>
</dbReference>
<name>A0ABD4QZB8_VIBAN</name>
<evidence type="ECO:0000313" key="1">
    <source>
        <dbReference type="EMBL" id="MBT2920355.1"/>
    </source>
</evidence>
<dbReference type="AlphaFoldDB" id="A0ABD4QZB8"/>
<organism evidence="1 2">
    <name type="scientific">Vibrio anguillarum</name>
    <name type="common">Listonella anguillarum</name>
    <dbReference type="NCBI Taxonomy" id="55601"/>
    <lineage>
        <taxon>Bacteria</taxon>
        <taxon>Pseudomonadati</taxon>
        <taxon>Pseudomonadota</taxon>
        <taxon>Gammaproteobacteria</taxon>
        <taxon>Vibrionales</taxon>
        <taxon>Vibrionaceae</taxon>
        <taxon>Vibrio</taxon>
    </lineage>
</organism>
<evidence type="ECO:0000313" key="2">
    <source>
        <dbReference type="Proteomes" id="UP000078309"/>
    </source>
</evidence>
<protein>
    <submittedName>
        <fullName evidence="1">Phage major tail tube protein</fullName>
    </submittedName>
</protein>